<evidence type="ECO:0000313" key="1">
    <source>
        <dbReference type="WBParaSite" id="SCUD_0000534401-mRNA-1"/>
    </source>
</evidence>
<organism evidence="1">
    <name type="scientific">Schistosoma curassoni</name>
    <dbReference type="NCBI Taxonomy" id="6186"/>
    <lineage>
        <taxon>Eukaryota</taxon>
        <taxon>Metazoa</taxon>
        <taxon>Spiralia</taxon>
        <taxon>Lophotrochozoa</taxon>
        <taxon>Platyhelminthes</taxon>
        <taxon>Trematoda</taxon>
        <taxon>Digenea</taxon>
        <taxon>Strigeidida</taxon>
        <taxon>Schistosomatoidea</taxon>
        <taxon>Schistosomatidae</taxon>
        <taxon>Schistosoma</taxon>
    </lineage>
</organism>
<protein>
    <submittedName>
        <fullName evidence="1">Phage protein</fullName>
    </submittedName>
</protein>
<dbReference type="WBParaSite" id="SCUD_0000534401-mRNA-1">
    <property type="protein sequence ID" value="SCUD_0000534401-mRNA-1"/>
    <property type="gene ID" value="SCUD_0000534401"/>
</dbReference>
<reference evidence="1" key="1">
    <citation type="submission" date="2016-06" db="UniProtKB">
        <authorList>
            <consortium name="WormBaseParasite"/>
        </authorList>
    </citation>
    <scope>IDENTIFICATION</scope>
</reference>
<accession>A0A183JRK5</accession>
<proteinExistence type="predicted"/>
<sequence length="96" mass="11488">MCQGILLAHQAYFPQLLDHQHLWLLLLRQHYVNKLNKAQRGFLFHPISNRMFEGQQVYRLESLQVFFDRNVSYVYNPSDGGWLPVTFTELMTRAQY</sequence>
<dbReference type="AlphaFoldDB" id="A0A183JRK5"/>
<name>A0A183JRK5_9TREM</name>
<dbReference type="STRING" id="6186.A0A183JRK5"/>